<comment type="caution">
    <text evidence="1">The sequence shown here is derived from an EMBL/GenBank/DDBJ whole genome shotgun (WGS) entry which is preliminary data.</text>
</comment>
<evidence type="ECO:0000313" key="1">
    <source>
        <dbReference type="EMBL" id="KAK8888488.1"/>
    </source>
</evidence>
<evidence type="ECO:0000313" key="2">
    <source>
        <dbReference type="Proteomes" id="UP001470230"/>
    </source>
</evidence>
<reference evidence="1 2" key="1">
    <citation type="submission" date="2024-04" db="EMBL/GenBank/DDBJ databases">
        <title>Tritrichomonas musculus Genome.</title>
        <authorList>
            <person name="Alves-Ferreira E."/>
            <person name="Grigg M."/>
            <person name="Lorenzi H."/>
            <person name="Galac M."/>
        </authorList>
    </citation>
    <scope>NUCLEOTIDE SEQUENCE [LARGE SCALE GENOMIC DNA]</scope>
    <source>
        <strain evidence="1 2">EAF2021</strain>
    </source>
</reference>
<dbReference type="Proteomes" id="UP001470230">
    <property type="component" value="Unassembled WGS sequence"/>
</dbReference>
<protein>
    <submittedName>
        <fullName evidence="1">Uncharacterized protein</fullName>
    </submittedName>
</protein>
<gene>
    <name evidence="1" type="ORF">M9Y10_039567</name>
</gene>
<keyword evidence="2" id="KW-1185">Reference proteome</keyword>
<dbReference type="EMBL" id="JAPFFF010000006">
    <property type="protein sequence ID" value="KAK8888488.1"/>
    <property type="molecule type" value="Genomic_DNA"/>
</dbReference>
<proteinExistence type="predicted"/>
<organism evidence="1 2">
    <name type="scientific">Tritrichomonas musculus</name>
    <dbReference type="NCBI Taxonomy" id="1915356"/>
    <lineage>
        <taxon>Eukaryota</taxon>
        <taxon>Metamonada</taxon>
        <taxon>Parabasalia</taxon>
        <taxon>Tritrichomonadida</taxon>
        <taxon>Tritrichomonadidae</taxon>
        <taxon>Tritrichomonas</taxon>
    </lineage>
</organism>
<accession>A0ABR2KBJ3</accession>
<sequence>MNEEEEEEELYCLLDVSFLQYNIKRHPKCLCNLEEITDYTLSTIQLHQDRHRNEAFALLASSKTAIEEIMEDLFWLVQMRIFHSECRKDIKFLTKKVGDLWRHFSYPFVADAKLSPRVRDHFFDCIPYFFTQAIQHIYIKISHGNPSTTSKNFRITVCSHVVTIFTSIHHLESQLEEKLGSFFEKAPPTEEFEQEHGKNKNEEKVKTTLIPTEDISTLIEMQRRKRPKNYHWSMSGMSPLVSSSTNRKTLPYEYDSKILVQYPADGESDWTTQLPPLLPPAVTINPQNMLIDNYDPMKEPRSLLQRSRRPFLATKITTLKAKFNKELKKQENIHQKIETSNRELKKAILVSKKADINVFLRDLRQLQLENKRNQTPELVHVERNDSSKGISSSSSFTNVSAYMANRNASEQAILEKDDEFQSHQKDKDDLPLFDPTVYMTLEKNF</sequence>
<name>A0ABR2KBJ3_9EUKA</name>